<organism evidence="1 2">
    <name type="scientific">Racocetra fulgida</name>
    <dbReference type="NCBI Taxonomy" id="60492"/>
    <lineage>
        <taxon>Eukaryota</taxon>
        <taxon>Fungi</taxon>
        <taxon>Fungi incertae sedis</taxon>
        <taxon>Mucoromycota</taxon>
        <taxon>Glomeromycotina</taxon>
        <taxon>Glomeromycetes</taxon>
        <taxon>Diversisporales</taxon>
        <taxon>Gigasporaceae</taxon>
        <taxon>Racocetra</taxon>
    </lineage>
</organism>
<evidence type="ECO:0000313" key="1">
    <source>
        <dbReference type="EMBL" id="CAG8756881.1"/>
    </source>
</evidence>
<proteinExistence type="predicted"/>
<evidence type="ECO:0000313" key="2">
    <source>
        <dbReference type="Proteomes" id="UP000789396"/>
    </source>
</evidence>
<gene>
    <name evidence="1" type="ORF">RFULGI_LOCUS14014</name>
</gene>
<feature type="non-terminal residue" evidence="1">
    <location>
        <position position="1"/>
    </location>
</feature>
<dbReference type="OrthoDB" id="2370036at2759"/>
<sequence length="54" mass="5835">SKSISRVPLKSINVNELYNTNKSSSTESAIANANDGVKHKYICQICGESGHNAR</sequence>
<accession>A0A9N9NSG4</accession>
<protein>
    <submittedName>
        <fullName evidence="1">16125_t:CDS:1</fullName>
    </submittedName>
</protein>
<name>A0A9N9NSG4_9GLOM</name>
<reference evidence="1" key="1">
    <citation type="submission" date="2021-06" db="EMBL/GenBank/DDBJ databases">
        <authorList>
            <person name="Kallberg Y."/>
            <person name="Tangrot J."/>
            <person name="Rosling A."/>
        </authorList>
    </citation>
    <scope>NUCLEOTIDE SEQUENCE</scope>
    <source>
        <strain evidence="1">IN212</strain>
    </source>
</reference>
<dbReference type="AlphaFoldDB" id="A0A9N9NSG4"/>
<comment type="caution">
    <text evidence="1">The sequence shown here is derived from an EMBL/GenBank/DDBJ whole genome shotgun (WGS) entry which is preliminary data.</text>
</comment>
<feature type="non-terminal residue" evidence="1">
    <location>
        <position position="54"/>
    </location>
</feature>
<dbReference type="EMBL" id="CAJVPZ010039143">
    <property type="protein sequence ID" value="CAG8756881.1"/>
    <property type="molecule type" value="Genomic_DNA"/>
</dbReference>
<keyword evidence="2" id="KW-1185">Reference proteome</keyword>
<dbReference type="Proteomes" id="UP000789396">
    <property type="component" value="Unassembled WGS sequence"/>
</dbReference>